<dbReference type="PANTHER" id="PTHR21231:SF8">
    <property type="entry name" value="GPN-LOOP GTPASE 1"/>
    <property type="match status" value="1"/>
</dbReference>
<dbReference type="EMBL" id="JACYCD010000238">
    <property type="protein sequence ID" value="KAF8699705.1"/>
    <property type="molecule type" value="Genomic_DNA"/>
</dbReference>
<comment type="caution">
    <text evidence="7">The sequence shown here is derived from an EMBL/GenBank/DDBJ whole genome shotgun (WGS) entry which is preliminary data.</text>
</comment>
<evidence type="ECO:0000256" key="3">
    <source>
        <dbReference type="ARBA" id="ARBA00022801"/>
    </source>
</evidence>
<evidence type="ECO:0000313" key="8">
    <source>
        <dbReference type="Proteomes" id="UP000602905"/>
    </source>
</evidence>
<dbReference type="Pfam" id="PF03029">
    <property type="entry name" value="ATP_bind_1"/>
    <property type="match status" value="1"/>
</dbReference>
<dbReference type="Pfam" id="PF13460">
    <property type="entry name" value="NAD_binding_10"/>
    <property type="match status" value="1"/>
</dbReference>
<dbReference type="Proteomes" id="UP000602905">
    <property type="component" value="Unassembled WGS sequence"/>
</dbReference>
<evidence type="ECO:0000256" key="4">
    <source>
        <dbReference type="ARBA" id="ARBA00023134"/>
    </source>
</evidence>
<dbReference type="AlphaFoldDB" id="A0A8H7HQ13"/>
<dbReference type="CDD" id="cd17870">
    <property type="entry name" value="GPN1"/>
    <property type="match status" value="1"/>
</dbReference>
<keyword evidence="3" id="KW-0378">Hydrolase</keyword>
<dbReference type="Gene3D" id="3.40.50.720">
    <property type="entry name" value="NAD(P)-binding Rossmann-like Domain"/>
    <property type="match status" value="1"/>
</dbReference>
<dbReference type="Gene3D" id="3.40.50.300">
    <property type="entry name" value="P-loop containing nucleotide triphosphate hydrolases"/>
    <property type="match status" value="1"/>
</dbReference>
<reference evidence="7" key="1">
    <citation type="submission" date="2020-09" db="EMBL/GenBank/DDBJ databases">
        <title>Comparative genome analyses of four rice-infecting Rhizoctonia solani isolates reveal extensive enrichment of homogalacturonan modification genes.</title>
        <authorList>
            <person name="Lee D.-Y."/>
            <person name="Jeon J."/>
            <person name="Kim K.-T."/>
            <person name="Cheong K."/>
            <person name="Song H."/>
            <person name="Choi G."/>
            <person name="Ko J."/>
            <person name="Opiyo S.O."/>
            <person name="Zuo S."/>
            <person name="Madhav S."/>
            <person name="Lee Y.-H."/>
            <person name="Wang G.-L."/>
        </authorList>
    </citation>
    <scope>NUCLEOTIDE SEQUENCE</scope>
    <source>
        <strain evidence="7">AG1-IA WGL</strain>
    </source>
</reference>
<dbReference type="InterPro" id="IPR036291">
    <property type="entry name" value="NAD(P)-bd_dom_sf"/>
</dbReference>
<keyword evidence="4" id="KW-0342">GTP-binding</keyword>
<name>A0A8H7HQ13_9AGAM</name>
<evidence type="ECO:0000256" key="2">
    <source>
        <dbReference type="ARBA" id="ARBA00022741"/>
    </source>
</evidence>
<dbReference type="InterPro" id="IPR004130">
    <property type="entry name" value="Gpn"/>
</dbReference>
<feature type="compositionally biased region" description="Acidic residues" evidence="5">
    <location>
        <begin position="357"/>
        <end position="383"/>
    </location>
</feature>
<dbReference type="SUPFAM" id="SSF52540">
    <property type="entry name" value="P-loop containing nucleoside triphosphate hydrolases"/>
    <property type="match status" value="1"/>
</dbReference>
<gene>
    <name evidence="7" type="ORF">RHS03_06981</name>
</gene>
<dbReference type="InterPro" id="IPR030230">
    <property type="entry name" value="Gpn1/Npa3/XAB1"/>
</dbReference>
<sequence>MSSTEESAAPAAGPSATPKKPITIITIGMAGSGKTTFVQRITSYLRSTASSTTDAPRPPYVINLDPAVANVPFEANIDIRDTVDYKEVMKQYNLGPNGGILTSLNLFTTKFDQVLSLVEKRSSEVDYIVLDTPGQIEIFTWSASGAILTDAMAAAGPACLAYIIDTPRILYKTRLPFIIVFNKTDVTPHEFAVEWMSDFEAFQAALASREHRDADGEPTYMSSLMNSMSLVLDEFYRHLKPVGVSSATGAGVKDFFKAVDEAREEYEKNYKPELEKLKKERDDKLAATKQDSVDRLMKDLAVDKERAQSSNPHWTGRENPYLDKWADAGEDDDDEPVINFRGGSRPRAGISRSRDDGEIDDDENREYDVDEEDDIVDRDDDVDTGMRENLKRASRGQQGGGSFETEAGLSQTPADVIYMPECQCGACTQQTHMVPTAPFSLLILGATGEMGIILTRKALEAGHIVTVYVRNPAKLPEDIASHESIIVVKGELTDEDSLRHAIRHTHAILSNLGPGTTPSHFPGAHPSDLPLAKAYSLILRIMKEPEVECKRIILLGTVSIPDPNDKRDLAIWTLVQGIKLTAYDAYADEVAIGETVRREGDGIEWTIVRVPLLTRSENEAVVAGYVGAPKLGTYVSRSGFAAFCLSELSRRQWVLKAPMIASNNLDLPPPNMRTDSLPIEIVALVLPSIPRKSLISSSTVSYATDDPSWSQFTCFPAMTIKDYPEEFTERVLDETDGASRIPSYARRLRIDMELKQEDVEVFITAISKMKNLDHFAWTVSGMNEVYWYRTLEQLCLELLNLRSLRLVMAHNKFQMTVPNMIVKLIRNAHNIEFLAIDPEQLPTIVMGPIWGVDNILAELSAHEFPHLSHLRVGVYERPVLTHNFGHHIFGIWRFIQNHKHLQTIELDISEFEEQGGPMISPRDVEEAMPSIRHIRAPVSVVTPLLNSSLGAQLETLDIAYPAHLNHFHIEEFSRPSFPELSRLRALRIFTNHEGAYDSNGDSNVIHILGEIAARAPVLKELVILTTGPNGPSQYDQAKNDLQKSLLDILAQLQHLGRLGLAEICLQRFNDVPPGTPSFSESAKALCPELSISGNPEFSLSFL</sequence>
<dbReference type="GO" id="GO:0005525">
    <property type="term" value="F:GTP binding"/>
    <property type="evidence" value="ECO:0007669"/>
    <property type="project" value="UniProtKB-KW"/>
</dbReference>
<dbReference type="SUPFAM" id="SSF51735">
    <property type="entry name" value="NAD(P)-binding Rossmann-fold domains"/>
    <property type="match status" value="1"/>
</dbReference>
<feature type="domain" description="NAD(P)-binding" evidence="6">
    <location>
        <begin position="445"/>
        <end position="649"/>
    </location>
</feature>
<feature type="region of interest" description="Disordered" evidence="5">
    <location>
        <begin position="304"/>
        <end position="405"/>
    </location>
</feature>
<feature type="non-terminal residue" evidence="7">
    <location>
        <position position="1"/>
    </location>
</feature>
<keyword evidence="2" id="KW-0547">Nucleotide-binding</keyword>
<comment type="similarity">
    <text evidence="1">Belongs to the GPN-loop GTPase family.</text>
</comment>
<evidence type="ECO:0000313" key="7">
    <source>
        <dbReference type="EMBL" id="KAF8699705.1"/>
    </source>
</evidence>
<evidence type="ECO:0000256" key="1">
    <source>
        <dbReference type="ARBA" id="ARBA00005290"/>
    </source>
</evidence>
<dbReference type="InterPro" id="IPR027417">
    <property type="entry name" value="P-loop_NTPase"/>
</dbReference>
<proteinExistence type="inferred from homology"/>
<organism evidence="7 8">
    <name type="scientific">Rhizoctonia solani</name>
    <dbReference type="NCBI Taxonomy" id="456999"/>
    <lineage>
        <taxon>Eukaryota</taxon>
        <taxon>Fungi</taxon>
        <taxon>Dikarya</taxon>
        <taxon>Basidiomycota</taxon>
        <taxon>Agaricomycotina</taxon>
        <taxon>Agaricomycetes</taxon>
        <taxon>Cantharellales</taxon>
        <taxon>Ceratobasidiaceae</taxon>
        <taxon>Rhizoctonia</taxon>
    </lineage>
</organism>
<dbReference type="SUPFAM" id="SSF52047">
    <property type="entry name" value="RNI-like"/>
    <property type="match status" value="1"/>
</dbReference>
<protein>
    <submittedName>
        <fullName evidence="7">Conserved hypothetical ATP binding protein</fullName>
    </submittedName>
</protein>
<dbReference type="GO" id="GO:0003924">
    <property type="term" value="F:GTPase activity"/>
    <property type="evidence" value="ECO:0007669"/>
    <property type="project" value="InterPro"/>
</dbReference>
<evidence type="ECO:0000256" key="5">
    <source>
        <dbReference type="SAM" id="MobiDB-lite"/>
    </source>
</evidence>
<dbReference type="PANTHER" id="PTHR21231">
    <property type="entry name" value="XPA-BINDING PROTEIN 1-RELATED"/>
    <property type="match status" value="1"/>
</dbReference>
<accession>A0A8H7HQ13</accession>
<dbReference type="InterPro" id="IPR016040">
    <property type="entry name" value="NAD(P)-bd_dom"/>
</dbReference>
<dbReference type="OrthoDB" id="243313at2759"/>
<evidence type="ECO:0000259" key="6">
    <source>
        <dbReference type="Pfam" id="PF13460"/>
    </source>
</evidence>